<dbReference type="EMBL" id="MBUA01000012">
    <property type="protein sequence ID" value="MBC6491018.1"/>
    <property type="molecule type" value="Genomic_DNA"/>
</dbReference>
<evidence type="ECO:0000256" key="1">
    <source>
        <dbReference type="SAM" id="SignalP"/>
    </source>
</evidence>
<keyword evidence="1" id="KW-0732">Signal</keyword>
<name>A0ABR7M8T1_9BACT</name>
<proteinExistence type="predicted"/>
<evidence type="ECO:0000313" key="3">
    <source>
        <dbReference type="Proteomes" id="UP000765802"/>
    </source>
</evidence>
<accession>A0ABR7M8T1</accession>
<keyword evidence="3" id="KW-1185">Reference proteome</keyword>
<gene>
    <name evidence="2" type="ORF">BC349_08250</name>
</gene>
<feature type="chain" id="PRO_5046422475" evidence="1">
    <location>
        <begin position="22"/>
        <end position="550"/>
    </location>
</feature>
<feature type="signal peptide" evidence="1">
    <location>
        <begin position="1"/>
        <end position="21"/>
    </location>
</feature>
<reference evidence="2 3" key="1">
    <citation type="submission" date="2016-07" db="EMBL/GenBank/DDBJ databases">
        <title>Genome analysis of Flavihumibacter stibioxidans YS-17.</title>
        <authorList>
            <person name="Shi K."/>
            <person name="Han Y."/>
            <person name="Wang G."/>
        </authorList>
    </citation>
    <scope>NUCLEOTIDE SEQUENCE [LARGE SCALE GENOMIC DNA]</scope>
    <source>
        <strain evidence="2 3">YS-17</strain>
    </source>
</reference>
<sequence length="550" mass="62587">MYLRFFIFLSCSLLFTLNTYTQNLKVAYNASVGISKISYKEEVILDVYKNIGQPFRAEGYKIIKRGGETVFAYSHLRKKHWDNANKKITFIYDWGSYSCQYIQKGDSLYFNIQMVNTHPSDTFAGVGTRLVTTALGELPSNFKQGVHYNGNNIQSPAIVKAVCKNFQMVVENPDARNYAYAGLVSYGKNNGYSIATGNRPIGGITGFDQASELRLAPGKTAAMTLVVKFVKPGTSIEVVNAKLISDYRRERPQLIRWQDKRPIGSLFLASYSRDGKEKGNPRNWVFSPSFQKGKGEQKFIDFKKDLINYADRSISILKKMGAQGMITWDIEGQEFPHAITYIGAPELLEKMAPEMNKVIDDYFRRFSDAGFGTGICIRPDSVIINVKSGKVYHVAVKDPAYTLIRKIRYAQKRWGSTLFYVDSNVEPNGGPMPARIFEQVARACPDALVMPEHITLEYYRFTAPYREMRSNIFLVNEAVKSIYPNAFLVLNTADGINRKRMTDEALLELLKSSKEQGNIFLFRAWYSDQPIQDYIMRTMENKTNQKDGNR</sequence>
<protein>
    <submittedName>
        <fullName evidence="2">Uncharacterized protein</fullName>
    </submittedName>
</protein>
<organism evidence="2 3">
    <name type="scientific">Flavihumibacter stibioxidans</name>
    <dbReference type="NCBI Taxonomy" id="1834163"/>
    <lineage>
        <taxon>Bacteria</taxon>
        <taxon>Pseudomonadati</taxon>
        <taxon>Bacteroidota</taxon>
        <taxon>Chitinophagia</taxon>
        <taxon>Chitinophagales</taxon>
        <taxon>Chitinophagaceae</taxon>
        <taxon>Flavihumibacter</taxon>
    </lineage>
</organism>
<dbReference type="Proteomes" id="UP000765802">
    <property type="component" value="Unassembled WGS sequence"/>
</dbReference>
<evidence type="ECO:0000313" key="2">
    <source>
        <dbReference type="EMBL" id="MBC6491018.1"/>
    </source>
</evidence>
<comment type="caution">
    <text evidence="2">The sequence shown here is derived from an EMBL/GenBank/DDBJ whole genome shotgun (WGS) entry which is preliminary data.</text>
</comment>